<reference evidence="1 2" key="1">
    <citation type="submission" date="2019-12" db="EMBL/GenBank/DDBJ databases">
        <title>Genomic-based taxomic classification of the family Erythrobacteraceae.</title>
        <authorList>
            <person name="Xu L."/>
        </authorList>
    </citation>
    <scope>NUCLEOTIDE SEQUENCE [LARGE SCALE GENOMIC DNA]</scope>
    <source>
        <strain evidence="1 2">M0322</strain>
    </source>
</reference>
<name>A0A844Z177_9SPHN</name>
<protein>
    <submittedName>
        <fullName evidence="1">Uncharacterized protein</fullName>
    </submittedName>
</protein>
<dbReference type="OrthoDB" id="1853779at2"/>
<dbReference type="AlphaFoldDB" id="A0A844Z177"/>
<dbReference type="RefSeq" id="WP_160771548.1">
    <property type="nucleotide sequence ID" value="NZ_WTYV01000002.1"/>
</dbReference>
<evidence type="ECO:0000313" key="2">
    <source>
        <dbReference type="Proteomes" id="UP000466966"/>
    </source>
</evidence>
<comment type="caution">
    <text evidence="1">The sequence shown here is derived from an EMBL/GenBank/DDBJ whole genome shotgun (WGS) entry which is preliminary data.</text>
</comment>
<keyword evidence="2" id="KW-1185">Reference proteome</keyword>
<sequence>MPEVAIAVDKPTFEQIFDEIGLKVCGYHSGQWKDHPGFFFQDVVVFEKPAG</sequence>
<evidence type="ECO:0000313" key="1">
    <source>
        <dbReference type="EMBL" id="MXO71653.1"/>
    </source>
</evidence>
<dbReference type="Proteomes" id="UP000466966">
    <property type="component" value="Unassembled WGS sequence"/>
</dbReference>
<gene>
    <name evidence="1" type="ORF">GRI99_08365</name>
</gene>
<organism evidence="1 2">
    <name type="scientific">Alteraurantiacibacter buctensis</name>
    <dbReference type="NCBI Taxonomy" id="1503981"/>
    <lineage>
        <taxon>Bacteria</taxon>
        <taxon>Pseudomonadati</taxon>
        <taxon>Pseudomonadota</taxon>
        <taxon>Alphaproteobacteria</taxon>
        <taxon>Sphingomonadales</taxon>
        <taxon>Erythrobacteraceae</taxon>
        <taxon>Alteraurantiacibacter</taxon>
    </lineage>
</organism>
<proteinExistence type="predicted"/>
<dbReference type="EMBL" id="WTYV01000002">
    <property type="protein sequence ID" value="MXO71653.1"/>
    <property type="molecule type" value="Genomic_DNA"/>
</dbReference>
<accession>A0A844Z177</accession>